<dbReference type="InterPro" id="IPR005490">
    <property type="entry name" value="LD_TPept_cat_dom"/>
</dbReference>
<dbReference type="Pfam" id="PF01476">
    <property type="entry name" value="LysM"/>
    <property type="match status" value="1"/>
</dbReference>
<evidence type="ECO:0000259" key="9">
    <source>
        <dbReference type="PROSITE" id="PS51782"/>
    </source>
</evidence>
<dbReference type="GO" id="GO:0016740">
    <property type="term" value="F:transferase activity"/>
    <property type="evidence" value="ECO:0007669"/>
    <property type="project" value="UniProtKB-KW"/>
</dbReference>
<dbReference type="EC" id="2.-.-.-" evidence="11"/>
<dbReference type="SUPFAM" id="SSF54106">
    <property type="entry name" value="LysM domain"/>
    <property type="match status" value="1"/>
</dbReference>
<dbReference type="InterPro" id="IPR038063">
    <property type="entry name" value="Transpep_catalytic_dom"/>
</dbReference>
<name>A0A518ISS0_9BACT</name>
<dbReference type="InterPro" id="IPR018392">
    <property type="entry name" value="LysM"/>
</dbReference>
<dbReference type="PROSITE" id="PS52029">
    <property type="entry name" value="LD_TPASE"/>
    <property type="match status" value="1"/>
</dbReference>
<dbReference type="Gene3D" id="2.40.440.10">
    <property type="entry name" value="L,D-transpeptidase catalytic domain-like"/>
    <property type="match status" value="1"/>
</dbReference>
<dbReference type="GO" id="GO:0071972">
    <property type="term" value="F:peptidoglycan L,D-transpeptidase activity"/>
    <property type="evidence" value="ECO:0007669"/>
    <property type="project" value="TreeGrafter"/>
</dbReference>
<dbReference type="PANTHER" id="PTHR30582">
    <property type="entry name" value="L,D-TRANSPEPTIDASE"/>
    <property type="match status" value="1"/>
</dbReference>
<dbReference type="RefSeq" id="WP_145284225.1">
    <property type="nucleotide sequence ID" value="NZ_CP036318.1"/>
</dbReference>
<evidence type="ECO:0000313" key="12">
    <source>
        <dbReference type="Proteomes" id="UP000316770"/>
    </source>
</evidence>
<reference evidence="11 12" key="1">
    <citation type="submission" date="2019-02" db="EMBL/GenBank/DDBJ databases">
        <title>Deep-cultivation of Planctomycetes and their phenomic and genomic characterization uncovers novel biology.</title>
        <authorList>
            <person name="Wiegand S."/>
            <person name="Jogler M."/>
            <person name="Boedeker C."/>
            <person name="Pinto D."/>
            <person name="Vollmers J."/>
            <person name="Rivas-Marin E."/>
            <person name="Kohn T."/>
            <person name="Peeters S.H."/>
            <person name="Heuer A."/>
            <person name="Rast P."/>
            <person name="Oberbeckmann S."/>
            <person name="Bunk B."/>
            <person name="Jeske O."/>
            <person name="Meyerdierks A."/>
            <person name="Storesund J.E."/>
            <person name="Kallscheuer N."/>
            <person name="Luecker S."/>
            <person name="Lage O.M."/>
            <person name="Pohl T."/>
            <person name="Merkel B.J."/>
            <person name="Hornburger P."/>
            <person name="Mueller R.-W."/>
            <person name="Bruemmer F."/>
            <person name="Labrenz M."/>
            <person name="Spormann A.M."/>
            <person name="Op den Camp H."/>
            <person name="Overmann J."/>
            <person name="Amann R."/>
            <person name="Jetten M.S.M."/>
            <person name="Mascher T."/>
            <person name="Medema M.H."/>
            <person name="Devos D.P."/>
            <person name="Kaster A.-K."/>
            <person name="Ovreas L."/>
            <person name="Rohde M."/>
            <person name="Galperin M.Y."/>
            <person name="Jogler C."/>
        </authorList>
    </citation>
    <scope>NUCLEOTIDE SEQUENCE [LARGE SCALE GENOMIC DNA]</scope>
    <source>
        <strain evidence="11 12">Mal33</strain>
    </source>
</reference>
<accession>A0A518ISS0</accession>
<feature type="compositionally biased region" description="Polar residues" evidence="8">
    <location>
        <begin position="181"/>
        <end position="191"/>
    </location>
</feature>
<keyword evidence="4 7" id="KW-0133">Cell shape</keyword>
<dbReference type="InterPro" id="IPR036779">
    <property type="entry name" value="LysM_dom_sf"/>
</dbReference>
<feature type="active site" description="Nucleophile" evidence="7">
    <location>
        <position position="421"/>
    </location>
</feature>
<evidence type="ECO:0000256" key="8">
    <source>
        <dbReference type="SAM" id="MobiDB-lite"/>
    </source>
</evidence>
<evidence type="ECO:0000256" key="4">
    <source>
        <dbReference type="ARBA" id="ARBA00022960"/>
    </source>
</evidence>
<evidence type="ECO:0000256" key="3">
    <source>
        <dbReference type="ARBA" id="ARBA00022679"/>
    </source>
</evidence>
<dbReference type="GO" id="GO:0005576">
    <property type="term" value="C:extracellular region"/>
    <property type="evidence" value="ECO:0007669"/>
    <property type="project" value="TreeGrafter"/>
</dbReference>
<dbReference type="EMBL" id="CP036318">
    <property type="protein sequence ID" value="QDV56138.1"/>
    <property type="molecule type" value="Genomic_DNA"/>
</dbReference>
<organism evidence="11 12">
    <name type="scientific">Rosistilla oblonga</name>
    <dbReference type="NCBI Taxonomy" id="2527990"/>
    <lineage>
        <taxon>Bacteria</taxon>
        <taxon>Pseudomonadati</taxon>
        <taxon>Planctomycetota</taxon>
        <taxon>Planctomycetia</taxon>
        <taxon>Pirellulales</taxon>
        <taxon>Pirellulaceae</taxon>
        <taxon>Rosistilla</taxon>
    </lineage>
</organism>
<keyword evidence="12" id="KW-1185">Reference proteome</keyword>
<keyword evidence="6 7" id="KW-0961">Cell wall biogenesis/degradation</keyword>
<feature type="active site" description="Proton donor/acceptor" evidence="7">
    <location>
        <position position="407"/>
    </location>
</feature>
<evidence type="ECO:0000256" key="7">
    <source>
        <dbReference type="PROSITE-ProRule" id="PRU01373"/>
    </source>
</evidence>
<dbReference type="SUPFAM" id="SSF141523">
    <property type="entry name" value="L,D-transpeptidase catalytic domain-like"/>
    <property type="match status" value="1"/>
</dbReference>
<evidence type="ECO:0000313" key="11">
    <source>
        <dbReference type="EMBL" id="QDV56138.1"/>
    </source>
</evidence>
<dbReference type="Pfam" id="PF03734">
    <property type="entry name" value="YkuD"/>
    <property type="match status" value="1"/>
</dbReference>
<dbReference type="GO" id="GO:0071555">
    <property type="term" value="P:cell wall organization"/>
    <property type="evidence" value="ECO:0007669"/>
    <property type="project" value="UniProtKB-UniRule"/>
</dbReference>
<dbReference type="CDD" id="cd00118">
    <property type="entry name" value="LysM"/>
    <property type="match status" value="1"/>
</dbReference>
<evidence type="ECO:0000256" key="6">
    <source>
        <dbReference type="ARBA" id="ARBA00023316"/>
    </source>
</evidence>
<comment type="similarity">
    <text evidence="2">Belongs to the YkuD family.</text>
</comment>
<sequence>MQTIKTAVVTVLLLVVLYGAYVAINTPPVMMPDELQALVEQDGLQIDDGAIDVPEIEVPPFGDSFGGTISSTQNGVVASLSSDSPDSTGEDSSADSDPLAALPPLNFGSDDSATTESDSRDDEVSAAPLMTQALPKPAGSSPAIAADPDQTYPETPMAGLSLSGPAGPAGDEAESVPSAEASLSDSGSGFQMPSDPNAAAAEQPAAETPSSDSAAGIDNAIQTADRQVAAGELREALFTLSLFYGSPDLTDEQVQQLMPRLNALAGEVVYSRRHLIESAYRVQPGDTLQSIADARHVPVQVLANINGITDPASLVPGTELKVFTGPFRAEIDLSNSKLALFLGDLFAGAFAVKTGTSPSPVEGTFAIQAKQKARAYYGMDGTTFAAGDPRNPYGEFWIDLGDRLSIHGSPSMQPGVSGLGCIQMNTADARDVYGILSEGSSVTIRR</sequence>
<comment type="pathway">
    <text evidence="1 7">Cell wall biogenesis; peptidoglycan biosynthesis.</text>
</comment>
<evidence type="ECO:0000259" key="10">
    <source>
        <dbReference type="PROSITE" id="PS52029"/>
    </source>
</evidence>
<feature type="compositionally biased region" description="Polar residues" evidence="8">
    <location>
        <begin position="76"/>
        <end position="87"/>
    </location>
</feature>
<evidence type="ECO:0000256" key="1">
    <source>
        <dbReference type="ARBA" id="ARBA00004752"/>
    </source>
</evidence>
<dbReference type="CDD" id="cd16913">
    <property type="entry name" value="YkuD_like"/>
    <property type="match status" value="1"/>
</dbReference>
<dbReference type="SMART" id="SM00257">
    <property type="entry name" value="LysM"/>
    <property type="match status" value="1"/>
</dbReference>
<dbReference type="InterPro" id="IPR050979">
    <property type="entry name" value="LD-transpeptidase"/>
</dbReference>
<dbReference type="Gene3D" id="3.10.350.10">
    <property type="entry name" value="LysM domain"/>
    <property type="match status" value="1"/>
</dbReference>
<protein>
    <submittedName>
        <fullName evidence="11">L,D-transpeptidase YkuD</fullName>
        <ecNumber evidence="11">2.-.-.-</ecNumber>
    </submittedName>
</protein>
<dbReference type="PROSITE" id="PS51782">
    <property type="entry name" value="LYSM"/>
    <property type="match status" value="1"/>
</dbReference>
<gene>
    <name evidence="11" type="primary">ykuD</name>
    <name evidence="11" type="ORF">Mal33_21170</name>
</gene>
<feature type="domain" description="L,D-TPase catalytic" evidence="10">
    <location>
        <begin position="327"/>
        <end position="445"/>
    </location>
</feature>
<evidence type="ECO:0000256" key="5">
    <source>
        <dbReference type="ARBA" id="ARBA00022984"/>
    </source>
</evidence>
<dbReference type="GO" id="GO:0008360">
    <property type="term" value="P:regulation of cell shape"/>
    <property type="evidence" value="ECO:0007669"/>
    <property type="project" value="UniProtKB-UniRule"/>
</dbReference>
<proteinExistence type="inferred from homology"/>
<keyword evidence="3 11" id="KW-0808">Transferase</keyword>
<evidence type="ECO:0000256" key="2">
    <source>
        <dbReference type="ARBA" id="ARBA00005992"/>
    </source>
</evidence>
<dbReference type="Proteomes" id="UP000316770">
    <property type="component" value="Chromosome"/>
</dbReference>
<feature type="region of interest" description="Disordered" evidence="8">
    <location>
        <begin position="76"/>
        <end position="215"/>
    </location>
</feature>
<dbReference type="GO" id="GO:0018104">
    <property type="term" value="P:peptidoglycan-protein cross-linking"/>
    <property type="evidence" value="ECO:0007669"/>
    <property type="project" value="TreeGrafter"/>
</dbReference>
<feature type="compositionally biased region" description="Low complexity" evidence="8">
    <location>
        <begin position="198"/>
        <end position="207"/>
    </location>
</feature>
<feature type="domain" description="LysM" evidence="9">
    <location>
        <begin position="278"/>
        <end position="322"/>
    </location>
</feature>
<dbReference type="AlphaFoldDB" id="A0A518ISS0"/>
<dbReference type="UniPathway" id="UPA00219"/>
<keyword evidence="5 7" id="KW-0573">Peptidoglycan synthesis</keyword>